<dbReference type="OMA" id="DSYLANC"/>
<dbReference type="EMBL" id="CDMY01000033">
    <property type="protein sequence ID" value="CEL91955.1"/>
    <property type="molecule type" value="Genomic_DNA"/>
</dbReference>
<feature type="region of interest" description="Disordered" evidence="2">
    <location>
        <begin position="196"/>
        <end position="221"/>
    </location>
</feature>
<dbReference type="PANTHER" id="PTHR12111">
    <property type="entry name" value="SPLICING FACTOR YJU2"/>
    <property type="match status" value="1"/>
</dbReference>
<evidence type="ECO:0000256" key="1">
    <source>
        <dbReference type="ARBA" id="ARBA00005595"/>
    </source>
</evidence>
<feature type="compositionally biased region" description="Basic and acidic residues" evidence="2">
    <location>
        <begin position="196"/>
        <end position="210"/>
    </location>
</feature>
<dbReference type="OrthoDB" id="360327at2759"/>
<name>A0A0G4E8X1_VITBC</name>
<dbReference type="InParanoid" id="A0A0G4E8X1"/>
<evidence type="ECO:0000313" key="4">
    <source>
        <dbReference type="Proteomes" id="UP000041254"/>
    </source>
</evidence>
<evidence type="ECO:0008006" key="5">
    <source>
        <dbReference type="Google" id="ProtNLM"/>
    </source>
</evidence>
<sequence length="319" mass="35788">MSSLAAARADNYYYGPSYGPQHGSLNKYRGSHGALGDRAKRLHEGILIIRFELPFKCICTKCGSYIAKGVRFNAEKKCIGNYYTTKIWEFRMTCYYCDNTFAIKTDPEQCEYVILEGLHKKVETWDAKDADLPELPSQEEQAAIRADPMLRLEKTADDKSKAEAKKSALEALIDLQDDREDHYALNSALRRTFRSEKEEIERQKEEDSKPKNFAMPLLDESHEDRVEASAVRFKGASATVRQHHRRKNIETQSIFDGSGNGAGGKKRSAPAAALADAVAKKARNGNGFLRSDGPRSRIEGLLAKQKPSRAPLLSKLAKR</sequence>
<dbReference type="GO" id="GO:0000398">
    <property type="term" value="P:mRNA splicing, via spliceosome"/>
    <property type="evidence" value="ECO:0007669"/>
    <property type="project" value="InterPro"/>
</dbReference>
<evidence type="ECO:0000256" key="2">
    <source>
        <dbReference type="SAM" id="MobiDB-lite"/>
    </source>
</evidence>
<feature type="region of interest" description="Disordered" evidence="2">
    <location>
        <begin position="284"/>
        <end position="319"/>
    </location>
</feature>
<accession>A0A0G4E8X1</accession>
<keyword evidence="4" id="KW-1185">Reference proteome</keyword>
<reference evidence="3 4" key="1">
    <citation type="submission" date="2014-11" db="EMBL/GenBank/DDBJ databases">
        <authorList>
            <person name="Zhu J."/>
            <person name="Qi W."/>
            <person name="Song R."/>
        </authorList>
    </citation>
    <scope>NUCLEOTIDE SEQUENCE [LARGE SCALE GENOMIC DNA]</scope>
</reference>
<dbReference type="Pfam" id="PF04502">
    <property type="entry name" value="Saf4_Yju2"/>
    <property type="match status" value="1"/>
</dbReference>
<dbReference type="InterPro" id="IPR007590">
    <property type="entry name" value="Saf4/Yju2"/>
</dbReference>
<dbReference type="VEuPathDB" id="CryptoDB:Vbra_6709"/>
<dbReference type="GO" id="GO:0071014">
    <property type="term" value="C:post-mRNA release spliceosomal complex"/>
    <property type="evidence" value="ECO:0007669"/>
    <property type="project" value="TreeGrafter"/>
</dbReference>
<dbReference type="PhylomeDB" id="A0A0G4E8X1"/>
<dbReference type="GO" id="GO:0005684">
    <property type="term" value="C:U2-type spliceosomal complex"/>
    <property type="evidence" value="ECO:0007669"/>
    <property type="project" value="TreeGrafter"/>
</dbReference>
<organism evidence="3 4">
    <name type="scientific">Vitrella brassicaformis (strain CCMP3155)</name>
    <dbReference type="NCBI Taxonomy" id="1169540"/>
    <lineage>
        <taxon>Eukaryota</taxon>
        <taxon>Sar</taxon>
        <taxon>Alveolata</taxon>
        <taxon>Colpodellida</taxon>
        <taxon>Vitrellaceae</taxon>
        <taxon>Vitrella</taxon>
    </lineage>
</organism>
<comment type="similarity">
    <text evidence="1">Belongs to the CWC16 family.</text>
</comment>
<dbReference type="AlphaFoldDB" id="A0A0G4E8X1"/>
<evidence type="ECO:0000313" key="3">
    <source>
        <dbReference type="EMBL" id="CEL91955.1"/>
    </source>
</evidence>
<feature type="region of interest" description="Disordered" evidence="2">
    <location>
        <begin position="236"/>
        <end position="270"/>
    </location>
</feature>
<dbReference type="STRING" id="1169540.A0A0G4E8X1"/>
<gene>
    <name evidence="3" type="ORF">Vbra_6709</name>
</gene>
<dbReference type="Proteomes" id="UP000041254">
    <property type="component" value="Unassembled WGS sequence"/>
</dbReference>
<protein>
    <recommendedName>
        <fullName evidence="5">Splicing factor YJU2</fullName>
    </recommendedName>
</protein>
<dbReference type="PANTHER" id="PTHR12111:SF2">
    <property type="entry name" value="SPLICING FACTOR YJU2B-RELATED"/>
    <property type="match status" value="1"/>
</dbReference>
<proteinExistence type="inferred from homology"/>